<dbReference type="EMBL" id="JANPWB010000016">
    <property type="protein sequence ID" value="KAJ1083377.1"/>
    <property type="molecule type" value="Genomic_DNA"/>
</dbReference>
<feature type="compositionally biased region" description="Polar residues" evidence="1">
    <location>
        <begin position="173"/>
        <end position="183"/>
    </location>
</feature>
<comment type="caution">
    <text evidence="2">The sequence shown here is derived from an EMBL/GenBank/DDBJ whole genome shotgun (WGS) entry which is preliminary data.</text>
</comment>
<evidence type="ECO:0000313" key="2">
    <source>
        <dbReference type="EMBL" id="KAJ1083377.1"/>
    </source>
</evidence>
<dbReference type="Proteomes" id="UP001066276">
    <property type="component" value="Chromosome 12"/>
</dbReference>
<evidence type="ECO:0000313" key="3">
    <source>
        <dbReference type="Proteomes" id="UP001066276"/>
    </source>
</evidence>
<organism evidence="2 3">
    <name type="scientific">Pleurodeles waltl</name>
    <name type="common">Iberian ribbed newt</name>
    <dbReference type="NCBI Taxonomy" id="8319"/>
    <lineage>
        <taxon>Eukaryota</taxon>
        <taxon>Metazoa</taxon>
        <taxon>Chordata</taxon>
        <taxon>Craniata</taxon>
        <taxon>Vertebrata</taxon>
        <taxon>Euteleostomi</taxon>
        <taxon>Amphibia</taxon>
        <taxon>Batrachia</taxon>
        <taxon>Caudata</taxon>
        <taxon>Salamandroidea</taxon>
        <taxon>Salamandridae</taxon>
        <taxon>Pleurodelinae</taxon>
        <taxon>Pleurodeles</taxon>
    </lineage>
</organism>
<dbReference type="AlphaFoldDB" id="A0AAV7KX90"/>
<protein>
    <submittedName>
        <fullName evidence="2">Uncharacterized protein</fullName>
    </submittedName>
</protein>
<proteinExistence type="predicted"/>
<accession>A0AAV7KX90</accession>
<reference evidence="2" key="1">
    <citation type="journal article" date="2022" name="bioRxiv">
        <title>Sequencing and chromosome-scale assembly of the giantPleurodeles waltlgenome.</title>
        <authorList>
            <person name="Brown T."/>
            <person name="Elewa A."/>
            <person name="Iarovenko S."/>
            <person name="Subramanian E."/>
            <person name="Araus A.J."/>
            <person name="Petzold A."/>
            <person name="Susuki M."/>
            <person name="Suzuki K.-i.T."/>
            <person name="Hayashi T."/>
            <person name="Toyoda A."/>
            <person name="Oliveira C."/>
            <person name="Osipova E."/>
            <person name="Leigh N.D."/>
            <person name="Simon A."/>
            <person name="Yun M.H."/>
        </authorList>
    </citation>
    <scope>NUCLEOTIDE SEQUENCE</scope>
    <source>
        <strain evidence="2">20211129_DDA</strain>
        <tissue evidence="2">Liver</tissue>
    </source>
</reference>
<feature type="compositionally biased region" description="Basic and acidic residues" evidence="1">
    <location>
        <begin position="110"/>
        <end position="133"/>
    </location>
</feature>
<keyword evidence="3" id="KW-1185">Reference proteome</keyword>
<name>A0AAV7KX90_PLEWA</name>
<evidence type="ECO:0000256" key="1">
    <source>
        <dbReference type="SAM" id="MobiDB-lite"/>
    </source>
</evidence>
<feature type="compositionally biased region" description="Basic and acidic residues" evidence="1">
    <location>
        <begin position="53"/>
        <end position="66"/>
    </location>
</feature>
<sequence>MGRAAERNSAAPELDDDLEKLLMKARQLVVRQHRDCANAKVLGAGPGSEADDHESKGRSRGSDTRQGEQYLPLLLRAQGGCSQNGAPYKAGSSCESKRWKRHRESTHINTEAHHNKAARGDDPPTPLKDEGARWENNIELERGQSSNDDLERGQRGASGAGTVAATQPDKEQWTTQDGEQSVQRKSHMRHSMGVSNGSIANFGMQEEVMNTTQQGPPGQHGRILFLYVP</sequence>
<gene>
    <name evidence="2" type="ORF">NDU88_003536</name>
</gene>
<feature type="region of interest" description="Disordered" evidence="1">
    <location>
        <begin position="38"/>
        <end position="197"/>
    </location>
</feature>
<feature type="region of interest" description="Disordered" evidence="1">
    <location>
        <begin position="202"/>
        <end position="221"/>
    </location>
</feature>